<dbReference type="InterPro" id="IPR003331">
    <property type="entry name" value="UDP_GlcNAc_Epimerase_2_dom"/>
</dbReference>
<feature type="domain" description="UDP-N-acetylglucosamine 2-epimerase" evidence="1">
    <location>
        <begin position="25"/>
        <end position="371"/>
    </location>
</feature>
<proteinExistence type="predicted"/>
<sequence length="395" mass="43134">MRKRKICVVTGSRADFGLLFWIMQEIAADPALDLQLVVTGTHLVGGRDAALAEMKRAGLRVAEKVEMLLATDSPVAIAKAMALGTIGFAEVFERRRPDLLLILGDRYEIFAAAQAALVARLPIAHLHGGERTEGAIDEAIRHAITKMAHLHFVAAAEFRRRVIQLGEDPERVFVVGAPGLEAVRRAPRLGRAALERDLQFRLDPPLFLITWHPETLSPDGGRAGLQALLEALDRFPQARLLWTWPHADPQASALYETIAEFAARHRARVLFTEGLGLTRYVAAMRLAAAVIGNSSSGIIEAPFLKVPSVNIGDRQKGRPRAASVIDCAATPAAIEAAIARALSPSFRAACRRVVSPYGDGDVAREVVRLLKTYPLQSCLTKTFYDLDRGAAWPER</sequence>
<dbReference type="NCBIfam" id="TIGR03568">
    <property type="entry name" value="NeuC_NnaA"/>
    <property type="match status" value="1"/>
</dbReference>
<dbReference type="EMBL" id="QOQW01000010">
    <property type="protein sequence ID" value="RCK79779.1"/>
    <property type="molecule type" value="Genomic_DNA"/>
</dbReference>
<evidence type="ECO:0000313" key="3">
    <source>
        <dbReference type="Proteomes" id="UP000252355"/>
    </source>
</evidence>
<reference evidence="2 3" key="1">
    <citation type="submission" date="2018-05" db="EMBL/GenBank/DDBJ databases">
        <title>A metagenomic window into the 2 km-deep terrestrial subsurface aquifer revealed taxonomically and functionally diverse microbial community comprising novel uncultured bacterial lineages.</title>
        <authorList>
            <person name="Kadnikov V.V."/>
            <person name="Mardanov A.V."/>
            <person name="Beletsky A.V."/>
            <person name="Banks D."/>
            <person name="Pimenov N.V."/>
            <person name="Frank Y.A."/>
            <person name="Karnachuk O.V."/>
            <person name="Ravin N.V."/>
        </authorList>
    </citation>
    <scope>NUCLEOTIDE SEQUENCE [LARGE SCALE GENOMIC DNA]</scope>
    <source>
        <strain evidence="2">BY5</strain>
    </source>
</reference>
<organism evidence="2 3">
    <name type="scientific">Candidatus Ozemobacter sibiricus</name>
    <dbReference type="NCBI Taxonomy" id="2268124"/>
    <lineage>
        <taxon>Bacteria</taxon>
        <taxon>Candidatus Ozemobacteria</taxon>
        <taxon>Candidatus Ozemobacterales</taxon>
        <taxon>Candidatus Ozemobacteraceae</taxon>
        <taxon>Candidatus Ozemobacter</taxon>
    </lineage>
</organism>
<dbReference type="InterPro" id="IPR020004">
    <property type="entry name" value="UDP-GlcNAc_Epase"/>
</dbReference>
<dbReference type="PANTHER" id="PTHR43174:SF3">
    <property type="entry name" value="UDP-N-ACETYLGLUCOSAMINE 2-EPIMERASE"/>
    <property type="match status" value="1"/>
</dbReference>
<dbReference type="GO" id="GO:0006047">
    <property type="term" value="P:UDP-N-acetylglucosamine metabolic process"/>
    <property type="evidence" value="ECO:0007669"/>
    <property type="project" value="InterPro"/>
</dbReference>
<comment type="caution">
    <text evidence="2">The sequence shown here is derived from an EMBL/GenBank/DDBJ whole genome shotgun (WGS) entry which is preliminary data.</text>
</comment>
<evidence type="ECO:0000259" key="1">
    <source>
        <dbReference type="Pfam" id="PF02350"/>
    </source>
</evidence>
<dbReference type="InterPro" id="IPR029767">
    <property type="entry name" value="WecB-like"/>
</dbReference>
<dbReference type="Proteomes" id="UP000252355">
    <property type="component" value="Unassembled WGS sequence"/>
</dbReference>
<name>A0A367ZPW0_9BACT</name>
<protein>
    <submittedName>
        <fullName evidence="2">UDP-N-acetylglucosamine 2-epimerase</fullName>
    </submittedName>
</protein>
<evidence type="ECO:0000313" key="2">
    <source>
        <dbReference type="EMBL" id="RCK79779.1"/>
    </source>
</evidence>
<gene>
    <name evidence="2" type="ORF">OZSIB_3933</name>
</gene>
<accession>A0A367ZPW0</accession>
<dbReference type="SUPFAM" id="SSF53756">
    <property type="entry name" value="UDP-Glycosyltransferase/glycogen phosphorylase"/>
    <property type="match status" value="1"/>
</dbReference>
<dbReference type="Gene3D" id="3.40.50.2000">
    <property type="entry name" value="Glycogen Phosphorylase B"/>
    <property type="match status" value="2"/>
</dbReference>
<dbReference type="AlphaFoldDB" id="A0A367ZPW0"/>
<dbReference type="PANTHER" id="PTHR43174">
    <property type="entry name" value="UDP-N-ACETYLGLUCOSAMINE 2-EPIMERASE"/>
    <property type="match status" value="1"/>
</dbReference>
<dbReference type="Pfam" id="PF02350">
    <property type="entry name" value="Epimerase_2"/>
    <property type="match status" value="1"/>
</dbReference>
<dbReference type="GO" id="GO:0004553">
    <property type="term" value="F:hydrolase activity, hydrolyzing O-glycosyl compounds"/>
    <property type="evidence" value="ECO:0007669"/>
    <property type="project" value="InterPro"/>
</dbReference>
<dbReference type="CDD" id="cd03786">
    <property type="entry name" value="GTB_UDP-GlcNAc_2-Epimerase"/>
    <property type="match status" value="1"/>
</dbReference>